<proteinExistence type="predicted"/>
<dbReference type="AlphaFoldDB" id="A0A9C6U4F1"/>
<feature type="region of interest" description="Disordered" evidence="1">
    <location>
        <begin position="1"/>
        <end position="112"/>
    </location>
</feature>
<dbReference type="GeneID" id="127749394"/>
<feature type="compositionally biased region" description="Polar residues" evidence="1">
    <location>
        <begin position="58"/>
        <end position="72"/>
    </location>
</feature>
<dbReference type="RefSeq" id="XP_052123367.1">
    <property type="nucleotide sequence ID" value="XM_052267407.1"/>
</dbReference>
<accession>A0A9C6U4F1</accession>
<feature type="compositionally biased region" description="Polar residues" evidence="1">
    <location>
        <begin position="27"/>
        <end position="50"/>
    </location>
</feature>
<dbReference type="Proteomes" id="UP000504606">
    <property type="component" value="Unplaced"/>
</dbReference>
<protein>
    <submittedName>
        <fullName evidence="3">Uncharacterized protein ZK546.14-like</fullName>
    </submittedName>
</protein>
<dbReference type="KEGG" id="foc:127749394"/>
<evidence type="ECO:0000256" key="1">
    <source>
        <dbReference type="SAM" id="MobiDB-lite"/>
    </source>
</evidence>
<feature type="compositionally biased region" description="Polar residues" evidence="1">
    <location>
        <begin position="1"/>
        <end position="11"/>
    </location>
</feature>
<sequence>MAGYDSVNSHQNKQDKAGENTQEDQPNDGNQPQEIDNPGTVPTETTTLSSDDNDYESVSENSLGDGLVSTSMEPKEPPSLSSPTTALESQKDSGIDSEKPKQALKQVGKSLE</sequence>
<name>A0A9C6U4F1_FRAOC</name>
<gene>
    <name evidence="3" type="primary">LOC127749394</name>
</gene>
<feature type="compositionally biased region" description="Basic and acidic residues" evidence="1">
    <location>
        <begin position="89"/>
        <end position="101"/>
    </location>
</feature>
<reference evidence="3" key="1">
    <citation type="submission" date="2025-08" db="UniProtKB">
        <authorList>
            <consortium name="RefSeq"/>
        </authorList>
    </citation>
    <scope>IDENTIFICATION</scope>
    <source>
        <tissue evidence="3">Whole organism</tissue>
    </source>
</reference>
<feature type="compositionally biased region" description="Polar residues" evidence="1">
    <location>
        <begin position="79"/>
        <end position="88"/>
    </location>
</feature>
<evidence type="ECO:0000313" key="2">
    <source>
        <dbReference type="Proteomes" id="UP000504606"/>
    </source>
</evidence>
<organism evidence="2 3">
    <name type="scientific">Frankliniella occidentalis</name>
    <name type="common">Western flower thrips</name>
    <name type="synonym">Euthrips occidentalis</name>
    <dbReference type="NCBI Taxonomy" id="133901"/>
    <lineage>
        <taxon>Eukaryota</taxon>
        <taxon>Metazoa</taxon>
        <taxon>Ecdysozoa</taxon>
        <taxon>Arthropoda</taxon>
        <taxon>Hexapoda</taxon>
        <taxon>Insecta</taxon>
        <taxon>Pterygota</taxon>
        <taxon>Neoptera</taxon>
        <taxon>Paraneoptera</taxon>
        <taxon>Thysanoptera</taxon>
        <taxon>Terebrantia</taxon>
        <taxon>Thripoidea</taxon>
        <taxon>Thripidae</taxon>
        <taxon>Frankliniella</taxon>
    </lineage>
</organism>
<keyword evidence="2" id="KW-1185">Reference proteome</keyword>
<evidence type="ECO:0000313" key="3">
    <source>
        <dbReference type="RefSeq" id="XP_052123367.1"/>
    </source>
</evidence>